<name>A0A699U2J6_TANCI</name>
<organism evidence="1">
    <name type="scientific">Tanacetum cinerariifolium</name>
    <name type="common">Dalmatian daisy</name>
    <name type="synonym">Chrysanthemum cinerariifolium</name>
    <dbReference type="NCBI Taxonomy" id="118510"/>
    <lineage>
        <taxon>Eukaryota</taxon>
        <taxon>Viridiplantae</taxon>
        <taxon>Streptophyta</taxon>
        <taxon>Embryophyta</taxon>
        <taxon>Tracheophyta</taxon>
        <taxon>Spermatophyta</taxon>
        <taxon>Magnoliopsida</taxon>
        <taxon>eudicotyledons</taxon>
        <taxon>Gunneridae</taxon>
        <taxon>Pentapetalae</taxon>
        <taxon>asterids</taxon>
        <taxon>campanulids</taxon>
        <taxon>Asterales</taxon>
        <taxon>Asteraceae</taxon>
        <taxon>Asteroideae</taxon>
        <taxon>Anthemideae</taxon>
        <taxon>Anthemidinae</taxon>
        <taxon>Tanacetum</taxon>
    </lineage>
</organism>
<comment type="caution">
    <text evidence="1">The sequence shown here is derived from an EMBL/GenBank/DDBJ whole genome shotgun (WGS) entry which is preliminary data.</text>
</comment>
<sequence length="112" mass="12437">SIIPLRDIISQLTPSIVITTSNLVLPIEDLEDFLIMGNKDLNTIPEKELDEVIKSSVEDFVPIPSESEDTSGSDSECDLPSLSPRIHPGVIVSAFYLRVMISLPLMFLRKKL</sequence>
<evidence type="ECO:0000313" key="1">
    <source>
        <dbReference type="EMBL" id="GFD16243.1"/>
    </source>
</evidence>
<evidence type="ECO:0008006" key="2">
    <source>
        <dbReference type="Google" id="ProtNLM"/>
    </source>
</evidence>
<gene>
    <name evidence="1" type="ORF">Tci_888212</name>
</gene>
<reference evidence="1" key="1">
    <citation type="journal article" date="2019" name="Sci. Rep.">
        <title>Draft genome of Tanacetum cinerariifolium, the natural source of mosquito coil.</title>
        <authorList>
            <person name="Yamashiro T."/>
            <person name="Shiraishi A."/>
            <person name="Satake H."/>
            <person name="Nakayama K."/>
        </authorList>
    </citation>
    <scope>NUCLEOTIDE SEQUENCE</scope>
</reference>
<proteinExistence type="predicted"/>
<dbReference type="EMBL" id="BKCJ011291947">
    <property type="protein sequence ID" value="GFD16243.1"/>
    <property type="molecule type" value="Genomic_DNA"/>
</dbReference>
<dbReference type="AlphaFoldDB" id="A0A699U2J6"/>
<protein>
    <recommendedName>
        <fullName evidence="2">Reverse transcriptase domain-containing protein</fullName>
    </recommendedName>
</protein>
<accession>A0A699U2J6</accession>
<feature type="non-terminal residue" evidence="1">
    <location>
        <position position="1"/>
    </location>
</feature>